<keyword evidence="6 11" id="KW-1133">Transmembrane helix</keyword>
<keyword evidence="8" id="KW-0968">Cytoplasmic vesicle</keyword>
<keyword evidence="4 11" id="KW-0812">Transmembrane</keyword>
<dbReference type="InterPro" id="IPR011012">
    <property type="entry name" value="Longin-like_dom_sf"/>
</dbReference>
<keyword evidence="3" id="KW-0813">Transport</keyword>
<name>A0A7S4M5D4_9EUKA</name>
<keyword evidence="7 11" id="KW-0472">Membrane</keyword>
<dbReference type="Pfam" id="PF00957">
    <property type="entry name" value="Synaptobrevin"/>
    <property type="match status" value="1"/>
</dbReference>
<keyword evidence="10" id="KW-0175">Coiled coil</keyword>
<dbReference type="GO" id="GO:0012505">
    <property type="term" value="C:endomembrane system"/>
    <property type="evidence" value="ECO:0007669"/>
    <property type="project" value="UniProtKB-SubCell"/>
</dbReference>
<dbReference type="GO" id="GO:0030659">
    <property type="term" value="C:cytoplasmic vesicle membrane"/>
    <property type="evidence" value="ECO:0007669"/>
    <property type="project" value="UniProtKB-SubCell"/>
</dbReference>
<dbReference type="PRINTS" id="PR00219">
    <property type="entry name" value="SYNAPTOBREVN"/>
</dbReference>
<dbReference type="Gene3D" id="1.20.5.110">
    <property type="match status" value="1"/>
</dbReference>
<proteinExistence type="inferred from homology"/>
<organism evidence="14">
    <name type="scientific">Vannella robusta</name>
    <dbReference type="NCBI Taxonomy" id="1487602"/>
    <lineage>
        <taxon>Eukaryota</taxon>
        <taxon>Amoebozoa</taxon>
        <taxon>Discosea</taxon>
        <taxon>Flabellinia</taxon>
        <taxon>Vannellidae</taxon>
        <taxon>Vannella</taxon>
    </lineage>
</organism>
<evidence type="ECO:0000256" key="7">
    <source>
        <dbReference type="ARBA" id="ARBA00023136"/>
    </source>
</evidence>
<dbReference type="InterPro" id="IPR042855">
    <property type="entry name" value="V_SNARE_CC"/>
</dbReference>
<evidence type="ECO:0000256" key="3">
    <source>
        <dbReference type="ARBA" id="ARBA00022448"/>
    </source>
</evidence>
<dbReference type="PANTHER" id="PTHR21136">
    <property type="entry name" value="SNARE PROTEINS"/>
    <property type="match status" value="1"/>
</dbReference>
<evidence type="ECO:0000259" key="12">
    <source>
        <dbReference type="PROSITE" id="PS50859"/>
    </source>
</evidence>
<accession>A0A7S4M5D4</accession>
<dbReference type="GO" id="GO:0016192">
    <property type="term" value="P:vesicle-mediated transport"/>
    <property type="evidence" value="ECO:0007669"/>
    <property type="project" value="InterPro"/>
</dbReference>
<dbReference type="AlphaFoldDB" id="A0A7S4M5D4"/>
<evidence type="ECO:0000256" key="2">
    <source>
        <dbReference type="ARBA" id="ARBA00008025"/>
    </source>
</evidence>
<protein>
    <submittedName>
        <fullName evidence="14">Uncharacterized protein</fullName>
    </submittedName>
</protein>
<keyword evidence="5" id="KW-0653">Protein transport</keyword>
<feature type="domain" description="V-SNARE coiled-coil homology" evidence="13">
    <location>
        <begin position="135"/>
        <end position="195"/>
    </location>
</feature>
<evidence type="ECO:0000313" key="14">
    <source>
        <dbReference type="EMBL" id="CAE2202097.1"/>
    </source>
</evidence>
<evidence type="ECO:0000256" key="6">
    <source>
        <dbReference type="ARBA" id="ARBA00022989"/>
    </source>
</evidence>
<sequence>MTDSGEDDIISYSCVAYGTVVLAEGYHVHGPYMHIARKILARISLEDSKRTFQIKEDEGHKYHALIDPSGLICMCRAGNVKARICFQFLTEICSKFKGTYEEEYRLGTELSFNDRFTRLLKDRMVFYSTNPSADALTKLESDIDKATVSAKETIEIALLRGEKIESLTPKLDDLAATNNRFRKSAMTVKHKMWWKNAKVWVLMFFVFGVVIAIIVIVLVLSLKTALP</sequence>
<comment type="subcellular location">
    <subcellularLocation>
        <location evidence="1">Cytoplasmic vesicle membrane</location>
    </subcellularLocation>
    <subcellularLocation>
        <location evidence="9">Endomembrane system</location>
        <topology evidence="9">Single-pass type IV membrane protein</topology>
    </subcellularLocation>
</comment>
<dbReference type="PROSITE" id="PS50859">
    <property type="entry name" value="LONGIN"/>
    <property type="match status" value="1"/>
</dbReference>
<dbReference type="Pfam" id="PF13774">
    <property type="entry name" value="Longin"/>
    <property type="match status" value="1"/>
</dbReference>
<dbReference type="EMBL" id="HBKP01002265">
    <property type="protein sequence ID" value="CAE2202097.1"/>
    <property type="molecule type" value="Transcribed_RNA"/>
</dbReference>
<dbReference type="PANTHER" id="PTHR21136:SF168">
    <property type="entry name" value="VESICLE-ASSOCIATED MEMBRANE PROTEIN 9"/>
    <property type="match status" value="1"/>
</dbReference>
<feature type="domain" description="Longin" evidence="12">
    <location>
        <begin position="9"/>
        <end position="120"/>
    </location>
</feature>
<evidence type="ECO:0000256" key="11">
    <source>
        <dbReference type="SAM" id="Phobius"/>
    </source>
</evidence>
<dbReference type="GO" id="GO:0015031">
    <property type="term" value="P:protein transport"/>
    <property type="evidence" value="ECO:0007669"/>
    <property type="project" value="UniProtKB-KW"/>
</dbReference>
<feature type="transmembrane region" description="Helical" evidence="11">
    <location>
        <begin position="199"/>
        <end position="222"/>
    </location>
</feature>
<evidence type="ECO:0000256" key="10">
    <source>
        <dbReference type="PROSITE-ProRule" id="PRU00290"/>
    </source>
</evidence>
<dbReference type="SUPFAM" id="SSF64356">
    <property type="entry name" value="SNARE-like"/>
    <property type="match status" value="1"/>
</dbReference>
<dbReference type="InterPro" id="IPR001388">
    <property type="entry name" value="Synaptobrevin-like"/>
</dbReference>
<dbReference type="PROSITE" id="PS50892">
    <property type="entry name" value="V_SNARE"/>
    <property type="match status" value="1"/>
</dbReference>
<reference evidence="14" key="1">
    <citation type="submission" date="2021-01" db="EMBL/GenBank/DDBJ databases">
        <authorList>
            <person name="Corre E."/>
            <person name="Pelletier E."/>
            <person name="Niang G."/>
            <person name="Scheremetjew M."/>
            <person name="Finn R."/>
            <person name="Kale V."/>
            <person name="Holt S."/>
            <person name="Cochrane G."/>
            <person name="Meng A."/>
            <person name="Brown T."/>
            <person name="Cohen L."/>
        </authorList>
    </citation>
    <scope>NUCLEOTIDE SEQUENCE</scope>
    <source>
        <strain evidence="14">DIVA3 518/3/11/1/6</strain>
    </source>
</reference>
<gene>
    <name evidence="14" type="ORF">VSP0166_LOCUS1644</name>
</gene>
<evidence type="ECO:0000256" key="8">
    <source>
        <dbReference type="ARBA" id="ARBA00023329"/>
    </source>
</evidence>
<dbReference type="SUPFAM" id="SSF58038">
    <property type="entry name" value="SNARE fusion complex"/>
    <property type="match status" value="1"/>
</dbReference>
<dbReference type="SMART" id="SM01270">
    <property type="entry name" value="Longin"/>
    <property type="match status" value="1"/>
</dbReference>
<evidence type="ECO:0000256" key="9">
    <source>
        <dbReference type="ARBA" id="ARBA00046280"/>
    </source>
</evidence>
<evidence type="ECO:0000256" key="5">
    <source>
        <dbReference type="ARBA" id="ARBA00022927"/>
    </source>
</evidence>
<evidence type="ECO:0000259" key="13">
    <source>
        <dbReference type="PROSITE" id="PS50892"/>
    </source>
</evidence>
<evidence type="ECO:0000256" key="1">
    <source>
        <dbReference type="ARBA" id="ARBA00004156"/>
    </source>
</evidence>
<dbReference type="Gene3D" id="3.30.450.50">
    <property type="entry name" value="Longin domain"/>
    <property type="match status" value="1"/>
</dbReference>
<dbReference type="InterPro" id="IPR010908">
    <property type="entry name" value="Longin_dom"/>
</dbReference>
<comment type="similarity">
    <text evidence="2">Belongs to the synaptobrevin family.</text>
</comment>
<evidence type="ECO:0000256" key="4">
    <source>
        <dbReference type="ARBA" id="ARBA00022692"/>
    </source>
</evidence>
<dbReference type="InterPro" id="IPR051097">
    <property type="entry name" value="Synaptobrevin-like_transport"/>
</dbReference>